<evidence type="ECO:0000256" key="3">
    <source>
        <dbReference type="ARBA" id="ARBA00022884"/>
    </source>
</evidence>
<evidence type="ECO:0008006" key="8">
    <source>
        <dbReference type="Google" id="ProtNLM"/>
    </source>
</evidence>
<sequence>MLLHPNEFRRSSPPPSATVGIAGEVLMVSVGSKALSLRKHKACNLTEDSMMAGEDNSSKWGGRKRSMSRKGEKKRGSFDGDYATKKRSGGVHDEPVKTRKSSNYQGASVPQTSFVRKQVDPETAKYFSEIANVVEGTEIDLEERSAICGNALEETRQKEVELSTDYIISHTLQTLLEGCSVDHLCGFLQSCAKDFPRIAMDRSGSHVAETALRSLAFHLQDNETHSLVEETLTTICQAIVVNPVDVMCDCYGSHVLRSLLCLCKGVPLDASEFHGTKASTVLAERLNFRPSFLDKNSAQHFQHGYPNLLKFLVSEMLNTSRKDIATLQVDQYSSLVLQTALKLLAGQEQELLDIIPILLGCSRKNSVEGNFIESTVVQKLLNLVKETAYSRLMEVILEVAPENLYNELFTKVFRYSLFEMSSHPCGNFVVQALISYARSPDHMELIWEEVGAKFMDLLGMGRSGVVASFIAASQKLHSQEHKCCHALAAAVRLADESPTCIVPRILFLDNYFCSGDKSNWSWPNGVKMHVMGSLILQSVFRLPSEFNQAFITSITSLEADHVLAASRDSGGARVIEAFLTSNASVKQKRKLVVKLRGHFGELSVHPSGSFTVEKCFNASSISLREAIVSELLAVQTELSKTKQGPYLLRKLDIEGFAKRPDQWKSRQASKESAYQEFYYAFGPTASKSSKNDSFLADAHHTSQPAKLKEMRKEIDACLASAADPSLGTQFLAQKGSTKSRKSGLKRPPERAGKHSHKFNKYAMDDDISKSKNRKQRKNKG</sequence>
<dbReference type="InterPro" id="IPR001313">
    <property type="entry name" value="Pumilio_RNA-bd_rpt"/>
</dbReference>
<dbReference type="Pfam" id="PF22493">
    <property type="entry name" value="PUF_NOP9"/>
    <property type="match status" value="1"/>
</dbReference>
<evidence type="ECO:0000256" key="4">
    <source>
        <dbReference type="PROSITE-ProRule" id="PRU00317"/>
    </source>
</evidence>
<dbReference type="InterPro" id="IPR040000">
    <property type="entry name" value="NOP9"/>
</dbReference>
<evidence type="ECO:0000313" key="7">
    <source>
        <dbReference type="Proteomes" id="UP001642360"/>
    </source>
</evidence>
<dbReference type="InterPro" id="IPR011989">
    <property type="entry name" value="ARM-like"/>
</dbReference>
<gene>
    <name evidence="6" type="ORF">ILEXP_LOCUS12448</name>
</gene>
<dbReference type="AlphaFoldDB" id="A0ABC8RRP0"/>
<proteinExistence type="predicted"/>
<reference evidence="6 7" key="1">
    <citation type="submission" date="2024-02" db="EMBL/GenBank/DDBJ databases">
        <authorList>
            <person name="Vignale AGUSTIN F."/>
            <person name="Sosa J E."/>
            <person name="Modenutti C."/>
        </authorList>
    </citation>
    <scope>NUCLEOTIDE SEQUENCE [LARGE SCALE GENOMIC DNA]</scope>
</reference>
<feature type="region of interest" description="Disordered" evidence="5">
    <location>
        <begin position="48"/>
        <end position="109"/>
    </location>
</feature>
<keyword evidence="1" id="KW-0677">Repeat</keyword>
<dbReference type="SMART" id="SM00025">
    <property type="entry name" value="Pumilio"/>
    <property type="match status" value="6"/>
</dbReference>
<feature type="region of interest" description="Disordered" evidence="5">
    <location>
        <begin position="728"/>
        <end position="780"/>
    </location>
</feature>
<evidence type="ECO:0000313" key="6">
    <source>
        <dbReference type="EMBL" id="CAK9144687.1"/>
    </source>
</evidence>
<protein>
    <recommendedName>
        <fullName evidence="8">Pumilio homolog 23</fullName>
    </recommendedName>
</protein>
<evidence type="ECO:0000256" key="2">
    <source>
        <dbReference type="ARBA" id="ARBA00022845"/>
    </source>
</evidence>
<feature type="repeat" description="Pumilio" evidence="4">
    <location>
        <begin position="594"/>
        <end position="629"/>
    </location>
</feature>
<dbReference type="PANTHER" id="PTHR13102:SF0">
    <property type="entry name" value="NUCLEOLAR PROTEIN 9"/>
    <property type="match status" value="1"/>
</dbReference>
<dbReference type="PANTHER" id="PTHR13102">
    <property type="entry name" value="NUCLEOLAR PROTEIN 9"/>
    <property type="match status" value="1"/>
</dbReference>
<dbReference type="EMBL" id="CAUOFW020001414">
    <property type="protein sequence ID" value="CAK9144687.1"/>
    <property type="molecule type" value="Genomic_DNA"/>
</dbReference>
<organism evidence="6 7">
    <name type="scientific">Ilex paraguariensis</name>
    <name type="common">yerba mate</name>
    <dbReference type="NCBI Taxonomy" id="185542"/>
    <lineage>
        <taxon>Eukaryota</taxon>
        <taxon>Viridiplantae</taxon>
        <taxon>Streptophyta</taxon>
        <taxon>Embryophyta</taxon>
        <taxon>Tracheophyta</taxon>
        <taxon>Spermatophyta</taxon>
        <taxon>Magnoliopsida</taxon>
        <taxon>eudicotyledons</taxon>
        <taxon>Gunneridae</taxon>
        <taxon>Pentapetalae</taxon>
        <taxon>asterids</taxon>
        <taxon>campanulids</taxon>
        <taxon>Aquifoliales</taxon>
        <taxon>Aquifoliaceae</taxon>
        <taxon>Ilex</taxon>
    </lineage>
</organism>
<dbReference type="GO" id="GO:0006417">
    <property type="term" value="P:regulation of translation"/>
    <property type="evidence" value="ECO:0007669"/>
    <property type="project" value="UniProtKB-KW"/>
</dbReference>
<feature type="compositionally biased region" description="Basic residues" evidence="5">
    <location>
        <begin position="61"/>
        <end position="73"/>
    </location>
</feature>
<keyword evidence="3" id="KW-0694">RNA-binding</keyword>
<keyword evidence="7" id="KW-1185">Reference proteome</keyword>
<dbReference type="GO" id="GO:0003723">
    <property type="term" value="F:RNA binding"/>
    <property type="evidence" value="ECO:0007669"/>
    <property type="project" value="UniProtKB-KW"/>
</dbReference>
<evidence type="ECO:0000256" key="1">
    <source>
        <dbReference type="ARBA" id="ARBA00022737"/>
    </source>
</evidence>
<feature type="compositionally biased region" description="Basic and acidic residues" evidence="5">
    <location>
        <begin position="74"/>
        <end position="97"/>
    </location>
</feature>
<evidence type="ECO:0000256" key="5">
    <source>
        <dbReference type="SAM" id="MobiDB-lite"/>
    </source>
</evidence>
<dbReference type="PROSITE" id="PS50302">
    <property type="entry name" value="PUM"/>
    <property type="match status" value="1"/>
</dbReference>
<keyword evidence="2" id="KW-0810">Translation regulation</keyword>
<dbReference type="InterPro" id="IPR016024">
    <property type="entry name" value="ARM-type_fold"/>
</dbReference>
<accession>A0ABC8RRP0</accession>
<comment type="caution">
    <text evidence="6">The sequence shown here is derived from an EMBL/GenBank/DDBJ whole genome shotgun (WGS) entry which is preliminary data.</text>
</comment>
<dbReference type="Proteomes" id="UP001642360">
    <property type="component" value="Unassembled WGS sequence"/>
</dbReference>
<dbReference type="SUPFAM" id="SSF48371">
    <property type="entry name" value="ARM repeat"/>
    <property type="match status" value="1"/>
</dbReference>
<name>A0ABC8RRP0_9AQUA</name>
<dbReference type="Gene3D" id="1.25.10.10">
    <property type="entry name" value="Leucine-rich Repeat Variant"/>
    <property type="match status" value="2"/>
</dbReference>
<feature type="compositionally biased region" description="Basic residues" evidence="5">
    <location>
        <begin position="770"/>
        <end position="780"/>
    </location>
</feature>